<keyword evidence="2 3" id="KW-0175">Coiled coil</keyword>
<evidence type="ECO:0000313" key="7">
    <source>
        <dbReference type="Proteomes" id="UP000324022"/>
    </source>
</evidence>
<feature type="compositionally biased region" description="Low complexity" evidence="4">
    <location>
        <begin position="167"/>
        <end position="182"/>
    </location>
</feature>
<feature type="compositionally biased region" description="Polar residues" evidence="4">
    <location>
        <begin position="255"/>
        <end position="284"/>
    </location>
</feature>
<dbReference type="GO" id="GO:0031267">
    <property type="term" value="F:small GTPase binding"/>
    <property type="evidence" value="ECO:0007669"/>
    <property type="project" value="TreeGrafter"/>
</dbReference>
<dbReference type="Pfam" id="PF23436">
    <property type="entry name" value="RabGap-TBC_2"/>
    <property type="match status" value="1"/>
</dbReference>
<organism evidence="6 7">
    <name type="scientific">Ustilago trichophora</name>
    <dbReference type="NCBI Taxonomy" id="86804"/>
    <lineage>
        <taxon>Eukaryota</taxon>
        <taxon>Fungi</taxon>
        <taxon>Dikarya</taxon>
        <taxon>Basidiomycota</taxon>
        <taxon>Ustilaginomycotina</taxon>
        <taxon>Ustilaginomycetes</taxon>
        <taxon>Ustilaginales</taxon>
        <taxon>Ustilaginaceae</taxon>
        <taxon>Ustilago</taxon>
    </lineage>
</organism>
<feature type="region of interest" description="Disordered" evidence="4">
    <location>
        <begin position="732"/>
        <end position="773"/>
    </location>
</feature>
<gene>
    <name evidence="6" type="ORF">UTRI_04327_B</name>
</gene>
<reference evidence="6 7" key="1">
    <citation type="submission" date="2018-03" db="EMBL/GenBank/DDBJ databases">
        <authorList>
            <person name="Guldener U."/>
        </authorList>
    </citation>
    <scope>NUCLEOTIDE SEQUENCE [LARGE SCALE GENOMIC DNA]</scope>
    <source>
        <strain evidence="6 7">NBRC100155</strain>
    </source>
</reference>
<dbReference type="Proteomes" id="UP000324022">
    <property type="component" value="Unassembled WGS sequence"/>
</dbReference>
<dbReference type="Gene3D" id="1.10.10.750">
    <property type="entry name" value="Ypt/Rab-GAP domain of gyp1p, domain 1"/>
    <property type="match status" value="1"/>
</dbReference>
<dbReference type="EMBL" id="OOIN01000018">
    <property type="protein sequence ID" value="SPO27637.1"/>
    <property type="molecule type" value="Genomic_DNA"/>
</dbReference>
<dbReference type="InterPro" id="IPR035969">
    <property type="entry name" value="Rab-GAP_TBC_sf"/>
</dbReference>
<dbReference type="Gene3D" id="1.10.8.270">
    <property type="entry name" value="putative rabgap domain of human tbc1 domain family member 14 like domains"/>
    <property type="match status" value="1"/>
</dbReference>
<dbReference type="InterPro" id="IPR050302">
    <property type="entry name" value="Rab_GAP_TBC_domain"/>
</dbReference>
<dbReference type="AlphaFoldDB" id="A0A5C3EDA3"/>
<evidence type="ECO:0000256" key="2">
    <source>
        <dbReference type="ARBA" id="ARBA00023054"/>
    </source>
</evidence>
<feature type="domain" description="Rab-GAP TBC" evidence="5">
    <location>
        <begin position="492"/>
        <end position="677"/>
    </location>
</feature>
<dbReference type="SMART" id="SM00164">
    <property type="entry name" value="TBC"/>
    <property type="match status" value="1"/>
</dbReference>
<accession>A0A5C3EDA3</accession>
<keyword evidence="7" id="KW-1185">Reference proteome</keyword>
<dbReference type="PANTHER" id="PTHR47219:SF9">
    <property type="entry name" value="GTPASE ACTIVATING PROTEIN AND CENTROSOME-ASSOCIATED, ISOFORM B"/>
    <property type="match status" value="1"/>
</dbReference>
<dbReference type="GO" id="GO:0005096">
    <property type="term" value="F:GTPase activator activity"/>
    <property type="evidence" value="ECO:0007669"/>
    <property type="project" value="UniProtKB-KW"/>
</dbReference>
<feature type="region of interest" description="Disordered" evidence="4">
    <location>
        <begin position="880"/>
        <end position="914"/>
    </location>
</feature>
<protein>
    <submittedName>
        <fullName evidence="6">Related to GYP5 - GTPase-activating protein (GAP)</fullName>
    </submittedName>
</protein>
<feature type="compositionally biased region" description="Low complexity" evidence="4">
    <location>
        <begin position="881"/>
        <end position="896"/>
    </location>
</feature>
<feature type="compositionally biased region" description="Basic and acidic residues" evidence="4">
    <location>
        <begin position="213"/>
        <end position="225"/>
    </location>
</feature>
<dbReference type="FunFam" id="1.10.8.270:FF:000001">
    <property type="entry name" value="TBC1 domain family member 1"/>
    <property type="match status" value="1"/>
</dbReference>
<feature type="compositionally biased region" description="Polar residues" evidence="4">
    <location>
        <begin position="79"/>
        <end position="92"/>
    </location>
</feature>
<dbReference type="PROSITE" id="PS50086">
    <property type="entry name" value="TBC_RABGAP"/>
    <property type="match status" value="1"/>
</dbReference>
<sequence>MARKGAKKASAAAGAANRTSKNAELEEPVGAAAAQPSLADELSSAHDDTAHQEGYESSTHTDNDDFEDAADGSHGEEITPSSSAATADNVNLDQDPKAEEVAEQEEDLSRENTADQPLARRPSSAAVEGAEGQVQTPKATDASFPDAPEAPASSVEADDKESTAQGIAASSSAATFIAPSTADADPVAQDTPLSSAEIRDSQSASDSLILDEESAKATLPDHVEKVPPSVGATSLLEPDETISNPFASSDEPIKYSQTAAGGDHTASTATHPPDTPSINSNHFSIVSLGSGGGGGQAEQDDAAAAGWSDAAKRDSRRDTITTNGARSSLAEHSNDSELARNGESSSNYDFLLARLDTQNKRLSGDPKQMRASIDGAVKLREHFEKLRDQGKRHSRTDSQNRALAQEEGGASSSHDTHASKTSLNQPPVNGAAAAAGQRESVTSSAGTAWEGPPAEDIGDEEIDWEFWGDVMSNYQQVARNHPRQLSRAIQAGIPPALRGMMWQLMSSSKNEEMEIIYAYYLKQTSSHEKAIRRDLNRTFPEQDYFQDGKGIGQENLFNVIKAYSLYDPEVGYCQGMQFVVGPLLLNMPDEEAFSTFVRLMKSYDLRGHFTPNMPALQLRLFQFDRLLEDFLPLLHRHLVRQGVKSSMYASQWFMTLFSYRFPLDFVYRILDSVFAEGVEALFRFAIALMKKNEERLLEMHFDKAVEYLKMELFECYRRSDSGSGRSSVAELGDATATAVPSGQVRTSTQSPTTTTSPSSTSANGNGASSSKPRYRTNEFVRDAFDIKITPFILDTYAGEFDVQVRAANAHRREVEALRLVNRNLAARVKALEEQLNSVNAEHVEMVKDVVMAKIAKEEMAEELVKYKMMYAEAVLAADQESAGNRSSAAGMAAAARRAAERDSAGSGSGGGYST</sequence>
<evidence type="ECO:0000256" key="3">
    <source>
        <dbReference type="SAM" id="Coils"/>
    </source>
</evidence>
<dbReference type="InterPro" id="IPR000195">
    <property type="entry name" value="Rab-GAP-TBC_dom"/>
</dbReference>
<dbReference type="FunFam" id="1.10.10.750:FF:000003">
    <property type="entry name" value="GTPase activating protein (Evi5)"/>
    <property type="match status" value="1"/>
</dbReference>
<feature type="compositionally biased region" description="Basic and acidic residues" evidence="4">
    <location>
        <begin position="43"/>
        <end position="63"/>
    </location>
</feature>
<evidence type="ECO:0000256" key="4">
    <source>
        <dbReference type="SAM" id="MobiDB-lite"/>
    </source>
</evidence>
<keyword evidence="1" id="KW-0343">GTPase activation</keyword>
<evidence type="ECO:0000259" key="5">
    <source>
        <dbReference type="PROSITE" id="PS50086"/>
    </source>
</evidence>
<dbReference type="OrthoDB" id="295078at2759"/>
<feature type="compositionally biased region" description="Basic and acidic residues" evidence="4">
    <location>
        <begin position="310"/>
        <end position="319"/>
    </location>
</feature>
<feature type="coiled-coil region" evidence="3">
    <location>
        <begin position="807"/>
        <end position="848"/>
    </location>
</feature>
<feature type="compositionally biased region" description="Basic and acidic residues" evidence="4">
    <location>
        <begin position="386"/>
        <end position="398"/>
    </location>
</feature>
<dbReference type="SUPFAM" id="SSF47923">
    <property type="entry name" value="Ypt/Rab-GAP domain of gyp1p"/>
    <property type="match status" value="2"/>
</dbReference>
<evidence type="ECO:0000256" key="1">
    <source>
        <dbReference type="ARBA" id="ARBA00022468"/>
    </source>
</evidence>
<feature type="compositionally biased region" description="Low complexity" evidence="4">
    <location>
        <begin position="746"/>
        <end position="770"/>
    </location>
</feature>
<feature type="compositionally biased region" description="Low complexity" evidence="4">
    <location>
        <begin position="8"/>
        <end position="22"/>
    </location>
</feature>
<dbReference type="PANTHER" id="PTHR47219">
    <property type="entry name" value="RAB GTPASE-ACTIVATING PROTEIN 1-LIKE"/>
    <property type="match status" value="1"/>
</dbReference>
<name>A0A5C3EDA3_9BASI</name>
<feature type="region of interest" description="Disordered" evidence="4">
    <location>
        <begin position="1"/>
        <end position="343"/>
    </location>
</feature>
<proteinExistence type="predicted"/>
<evidence type="ECO:0000313" key="6">
    <source>
        <dbReference type="EMBL" id="SPO27637.1"/>
    </source>
</evidence>
<dbReference type="Gene3D" id="1.10.472.80">
    <property type="entry name" value="Ypt/Rab-GAP domain of gyp1p, domain 3"/>
    <property type="match status" value="1"/>
</dbReference>
<feature type="region of interest" description="Disordered" evidence="4">
    <location>
        <begin position="386"/>
        <end position="455"/>
    </location>
</feature>